<dbReference type="CDD" id="cd08939">
    <property type="entry name" value="KDSR-like_SDR_c"/>
    <property type="match status" value="1"/>
</dbReference>
<dbReference type="GO" id="GO:0005789">
    <property type="term" value="C:endoplasmic reticulum membrane"/>
    <property type="evidence" value="ECO:0007669"/>
    <property type="project" value="TreeGrafter"/>
</dbReference>
<organism evidence="14 17">
    <name type="scientific">Didymodactylos carnosus</name>
    <dbReference type="NCBI Taxonomy" id="1234261"/>
    <lineage>
        <taxon>Eukaryota</taxon>
        <taxon>Metazoa</taxon>
        <taxon>Spiralia</taxon>
        <taxon>Gnathifera</taxon>
        <taxon>Rotifera</taxon>
        <taxon>Eurotatoria</taxon>
        <taxon>Bdelloidea</taxon>
        <taxon>Philodinida</taxon>
        <taxon>Philodinidae</taxon>
        <taxon>Didymodactylos</taxon>
    </lineage>
</organism>
<comment type="pathway">
    <text evidence="3">Sphingolipid metabolism.</text>
</comment>
<dbReference type="Proteomes" id="UP000663829">
    <property type="component" value="Unassembled WGS sequence"/>
</dbReference>
<dbReference type="GO" id="GO:0000166">
    <property type="term" value="F:nucleotide binding"/>
    <property type="evidence" value="ECO:0007669"/>
    <property type="project" value="UniProtKB-KW"/>
</dbReference>
<evidence type="ECO:0000256" key="8">
    <source>
        <dbReference type="ARBA" id="ARBA00023002"/>
    </source>
</evidence>
<dbReference type="PRINTS" id="PR00081">
    <property type="entry name" value="GDHRDH"/>
</dbReference>
<evidence type="ECO:0000313" key="15">
    <source>
        <dbReference type="EMBL" id="CAF3660759.1"/>
    </source>
</evidence>
<evidence type="ECO:0000256" key="5">
    <source>
        <dbReference type="ARBA" id="ARBA00022824"/>
    </source>
</evidence>
<keyword evidence="12" id="KW-0472">Membrane</keyword>
<evidence type="ECO:0000256" key="11">
    <source>
        <dbReference type="RuleBase" id="RU000363"/>
    </source>
</evidence>
<comment type="pathway">
    <text evidence="2">Lipid metabolism; sphingolipid metabolism.</text>
</comment>
<reference evidence="14" key="1">
    <citation type="submission" date="2021-02" db="EMBL/GenBank/DDBJ databases">
        <authorList>
            <person name="Nowell W R."/>
        </authorList>
    </citation>
    <scope>NUCLEOTIDE SEQUENCE</scope>
</reference>
<proteinExistence type="inferred from homology"/>
<comment type="subcellular location">
    <subcellularLocation>
        <location evidence="1">Endoplasmic reticulum</location>
    </subcellularLocation>
</comment>
<dbReference type="EMBL" id="CAJOBA010002823">
    <property type="protein sequence ID" value="CAF3660759.1"/>
    <property type="molecule type" value="Genomic_DNA"/>
</dbReference>
<dbReference type="PROSITE" id="PS00061">
    <property type="entry name" value="ADH_SHORT"/>
    <property type="match status" value="1"/>
</dbReference>
<evidence type="ECO:0000256" key="7">
    <source>
        <dbReference type="ARBA" id="ARBA00022919"/>
    </source>
</evidence>
<protein>
    <recommendedName>
        <fullName evidence="10">3-dehydrosphinganine reductase</fullName>
        <ecNumber evidence="10">1.1.1.102</ecNumber>
    </recommendedName>
</protein>
<keyword evidence="12" id="KW-0812">Transmembrane</keyword>
<dbReference type="InterPro" id="IPR036291">
    <property type="entry name" value="NAD(P)-bd_dom_sf"/>
</dbReference>
<keyword evidence="4" id="KW-0547">Nucleotide-binding</keyword>
<sequence length="324" mass="36317">MLLLLFSLVIGIIIVVGLFYLLRQLYNPPSIDFHDRHVIVTEGSNGIGKSLVKSLLIRGANVTILARNEQHLCQCESELKSISDNRLLSLSVDVSLSYENVEQSICRACEKQGPVTVLINNAGIYDAKSFDVTKPVEFEKMIRINYLSAIYCTKACRKYMYKMGYGQIVLVSSQARQLDGYTSYCSTKFALRGLAEALQMELARSNIYVTTIYPPHLDTPEFTEENKSKPVETQLISQTSSIVSTDLVAENIIKQTLKGSFACWFSINGFLLTYLTSGTSSMTTLLESIYQVTFVGLARLIAITLFRAFYSIVRNNRRQSSSTH</sequence>
<evidence type="ECO:0000256" key="3">
    <source>
        <dbReference type="ARBA" id="ARBA00004991"/>
    </source>
</evidence>
<evidence type="ECO:0000256" key="4">
    <source>
        <dbReference type="ARBA" id="ARBA00022741"/>
    </source>
</evidence>
<keyword evidence="17" id="KW-1185">Reference proteome</keyword>
<dbReference type="AlphaFoldDB" id="A0A814R315"/>
<dbReference type="PRINTS" id="PR00080">
    <property type="entry name" value="SDRFAMILY"/>
</dbReference>
<name>A0A814R315_9BILA</name>
<evidence type="ECO:0000256" key="9">
    <source>
        <dbReference type="ARBA" id="ARBA00023098"/>
    </source>
</evidence>
<feature type="transmembrane region" description="Helical" evidence="12">
    <location>
        <begin position="261"/>
        <end position="277"/>
    </location>
</feature>
<evidence type="ECO:0000313" key="17">
    <source>
        <dbReference type="Proteomes" id="UP000663829"/>
    </source>
</evidence>
<keyword evidence="5" id="KW-0256">Endoplasmic reticulum</keyword>
<evidence type="ECO:0000256" key="2">
    <source>
        <dbReference type="ARBA" id="ARBA00004760"/>
    </source>
</evidence>
<evidence type="ECO:0000256" key="10">
    <source>
        <dbReference type="ARBA" id="ARBA00026112"/>
    </source>
</evidence>
<evidence type="ECO:0000313" key="13">
    <source>
        <dbReference type="EMBL" id="CAF0876363.1"/>
    </source>
</evidence>
<dbReference type="GO" id="GO:0006666">
    <property type="term" value="P:3-keto-sphinganine metabolic process"/>
    <property type="evidence" value="ECO:0007669"/>
    <property type="project" value="InterPro"/>
</dbReference>
<dbReference type="InterPro" id="IPR045022">
    <property type="entry name" value="KDSR-like"/>
</dbReference>
<dbReference type="Proteomes" id="UP000681722">
    <property type="component" value="Unassembled WGS sequence"/>
</dbReference>
<comment type="similarity">
    <text evidence="11">Belongs to the short-chain dehydrogenases/reductases (SDR) family.</text>
</comment>
<evidence type="ECO:0000256" key="1">
    <source>
        <dbReference type="ARBA" id="ARBA00004240"/>
    </source>
</evidence>
<dbReference type="GO" id="GO:0030148">
    <property type="term" value="P:sphingolipid biosynthetic process"/>
    <property type="evidence" value="ECO:0007669"/>
    <property type="project" value="InterPro"/>
</dbReference>
<feature type="transmembrane region" description="Helical" evidence="12">
    <location>
        <begin position="289"/>
        <end position="310"/>
    </location>
</feature>
<accession>A0A814R315</accession>
<comment type="caution">
    <text evidence="14">The sequence shown here is derived from an EMBL/GenBank/DDBJ whole genome shotgun (WGS) entry which is preliminary data.</text>
</comment>
<evidence type="ECO:0000256" key="6">
    <source>
        <dbReference type="ARBA" id="ARBA00022857"/>
    </source>
</evidence>
<keyword evidence="12" id="KW-1133">Transmembrane helix</keyword>
<dbReference type="Proteomes" id="UP000682733">
    <property type="component" value="Unassembled WGS sequence"/>
</dbReference>
<dbReference type="EMBL" id="CAJOBC010006214">
    <property type="protein sequence ID" value="CAF3891153.1"/>
    <property type="molecule type" value="Genomic_DNA"/>
</dbReference>
<dbReference type="InterPro" id="IPR020904">
    <property type="entry name" value="Sc_DH/Rdtase_CS"/>
</dbReference>
<evidence type="ECO:0000313" key="14">
    <source>
        <dbReference type="EMBL" id="CAF1127613.1"/>
    </source>
</evidence>
<dbReference type="SUPFAM" id="SSF51735">
    <property type="entry name" value="NAD(P)-binding Rossmann-fold domains"/>
    <property type="match status" value="1"/>
</dbReference>
<dbReference type="GO" id="GO:0047560">
    <property type="term" value="F:3-dehydrosphinganine reductase activity"/>
    <property type="evidence" value="ECO:0007669"/>
    <property type="project" value="UniProtKB-EC"/>
</dbReference>
<dbReference type="EMBL" id="CAJNOK010002822">
    <property type="protein sequence ID" value="CAF0876363.1"/>
    <property type="molecule type" value="Genomic_DNA"/>
</dbReference>
<dbReference type="Proteomes" id="UP000677228">
    <property type="component" value="Unassembled WGS sequence"/>
</dbReference>
<dbReference type="PANTHER" id="PTHR43550">
    <property type="entry name" value="3-KETODIHYDROSPHINGOSINE REDUCTASE"/>
    <property type="match status" value="1"/>
</dbReference>
<dbReference type="InterPro" id="IPR002347">
    <property type="entry name" value="SDR_fam"/>
</dbReference>
<dbReference type="Gene3D" id="3.40.50.720">
    <property type="entry name" value="NAD(P)-binding Rossmann-like Domain"/>
    <property type="match status" value="1"/>
</dbReference>
<dbReference type="PANTHER" id="PTHR43550:SF3">
    <property type="entry name" value="3-KETODIHYDROSPHINGOSINE REDUCTASE"/>
    <property type="match status" value="1"/>
</dbReference>
<dbReference type="EMBL" id="CAJNOQ010006214">
    <property type="protein sequence ID" value="CAF1127613.1"/>
    <property type="molecule type" value="Genomic_DNA"/>
</dbReference>
<feature type="transmembrane region" description="Helical" evidence="12">
    <location>
        <begin position="6"/>
        <end position="22"/>
    </location>
</feature>
<keyword evidence="6" id="KW-0521">NADP</keyword>
<keyword evidence="9" id="KW-0443">Lipid metabolism</keyword>
<keyword evidence="7" id="KW-0746">Sphingolipid metabolism</keyword>
<keyword evidence="8" id="KW-0560">Oxidoreductase</keyword>
<dbReference type="Pfam" id="PF00106">
    <property type="entry name" value="adh_short"/>
    <property type="match status" value="1"/>
</dbReference>
<evidence type="ECO:0000313" key="16">
    <source>
        <dbReference type="EMBL" id="CAF3891153.1"/>
    </source>
</evidence>
<dbReference type="OrthoDB" id="37659at2759"/>
<dbReference type="EC" id="1.1.1.102" evidence="10"/>
<evidence type="ECO:0000256" key="12">
    <source>
        <dbReference type="SAM" id="Phobius"/>
    </source>
</evidence>
<gene>
    <name evidence="14" type="ORF">GPM918_LOCUS20018</name>
    <name evidence="13" type="ORF">OVA965_LOCUS8393</name>
    <name evidence="16" type="ORF">SRO942_LOCUS20015</name>
    <name evidence="15" type="ORF">TMI583_LOCUS8389</name>
</gene>